<name>A0ACC2THG4_9FUNG</name>
<evidence type="ECO:0000313" key="1">
    <source>
        <dbReference type="EMBL" id="KAJ9074154.1"/>
    </source>
</evidence>
<reference evidence="1" key="1">
    <citation type="submission" date="2022-04" db="EMBL/GenBank/DDBJ databases">
        <title>Genome of the entomopathogenic fungus Entomophthora muscae.</title>
        <authorList>
            <person name="Elya C."/>
            <person name="Lovett B.R."/>
            <person name="Lee E."/>
            <person name="Macias A.M."/>
            <person name="Hajek A.E."/>
            <person name="De Bivort B.L."/>
            <person name="Kasson M.T."/>
            <person name="De Fine Licht H.H."/>
            <person name="Stajich J.E."/>
        </authorList>
    </citation>
    <scope>NUCLEOTIDE SEQUENCE</scope>
    <source>
        <strain evidence="1">Berkeley</strain>
    </source>
</reference>
<dbReference type="EMBL" id="QTSX02002869">
    <property type="protein sequence ID" value="KAJ9074154.1"/>
    <property type="molecule type" value="Genomic_DNA"/>
</dbReference>
<gene>
    <name evidence="1" type="ORF">DSO57_1009233</name>
</gene>
<comment type="caution">
    <text evidence="1">The sequence shown here is derived from an EMBL/GenBank/DDBJ whole genome shotgun (WGS) entry which is preliminary data.</text>
</comment>
<protein>
    <submittedName>
        <fullName evidence="1">Uncharacterized protein</fullName>
    </submittedName>
</protein>
<evidence type="ECO:0000313" key="2">
    <source>
        <dbReference type="Proteomes" id="UP001165960"/>
    </source>
</evidence>
<keyword evidence="2" id="KW-1185">Reference proteome</keyword>
<proteinExistence type="predicted"/>
<accession>A0ACC2THG4</accession>
<dbReference type="Proteomes" id="UP001165960">
    <property type="component" value="Unassembled WGS sequence"/>
</dbReference>
<organism evidence="1 2">
    <name type="scientific">Entomophthora muscae</name>
    <dbReference type="NCBI Taxonomy" id="34485"/>
    <lineage>
        <taxon>Eukaryota</taxon>
        <taxon>Fungi</taxon>
        <taxon>Fungi incertae sedis</taxon>
        <taxon>Zoopagomycota</taxon>
        <taxon>Entomophthoromycotina</taxon>
        <taxon>Entomophthoromycetes</taxon>
        <taxon>Entomophthorales</taxon>
        <taxon>Entomophthoraceae</taxon>
        <taxon>Entomophthora</taxon>
    </lineage>
</organism>
<sequence length="238" mass="26166">MEYRLPKDDQPYNPKGQFKSYQFESANEISLAMYSTKDCKTLVDSITRSKEIVKVSLWQMVLFHLNSTSCGSVPHTQQPQETADQLPELYLLPGAPFVQYNYLPAYLAPMTPPLTLQPNFLQEYVAANESTYTQMFGVMYITLTGLIDSIVPASISWALLGKLLSYIVKLAPILWWALLAGSTGCPTVSSQDPQAGSLTSAQGSTGSLSGPRLPCVNSLPPLALDQTVFSRCTKKAQK</sequence>